<evidence type="ECO:0000313" key="1">
    <source>
        <dbReference type="EMBL" id="EKM51258.1"/>
    </source>
</evidence>
<dbReference type="Proteomes" id="UP000008370">
    <property type="component" value="Unassembled WGS sequence"/>
</dbReference>
<organism evidence="1 2">
    <name type="scientific">Phanerochaete carnosa (strain HHB-10118-sp)</name>
    <name type="common">White-rot fungus</name>
    <name type="synonym">Peniophora carnosa</name>
    <dbReference type="NCBI Taxonomy" id="650164"/>
    <lineage>
        <taxon>Eukaryota</taxon>
        <taxon>Fungi</taxon>
        <taxon>Dikarya</taxon>
        <taxon>Basidiomycota</taxon>
        <taxon>Agaricomycotina</taxon>
        <taxon>Agaricomycetes</taxon>
        <taxon>Polyporales</taxon>
        <taxon>Phanerochaetaceae</taxon>
        <taxon>Phanerochaete</taxon>
    </lineage>
</organism>
<keyword evidence="2" id="KW-1185">Reference proteome</keyword>
<dbReference type="HOGENOM" id="CLU_1922121_0_0_1"/>
<feature type="non-terminal residue" evidence="1">
    <location>
        <position position="1"/>
    </location>
</feature>
<reference evidence="1 2" key="1">
    <citation type="journal article" date="2012" name="BMC Genomics">
        <title>Comparative genomics of the white-rot fungi, Phanerochaete carnosa and P. chrysosporium, to elucidate the genetic basis of the distinct wood types they colonize.</title>
        <authorList>
            <person name="Suzuki H."/>
            <person name="MacDonald J."/>
            <person name="Syed K."/>
            <person name="Salamov A."/>
            <person name="Hori C."/>
            <person name="Aerts A."/>
            <person name="Henrissat B."/>
            <person name="Wiebenga A."/>
            <person name="vanKuyk P.A."/>
            <person name="Barry K."/>
            <person name="Lindquist E."/>
            <person name="LaButti K."/>
            <person name="Lapidus A."/>
            <person name="Lucas S."/>
            <person name="Coutinho P."/>
            <person name="Gong Y."/>
            <person name="Samejima M."/>
            <person name="Mahadevan R."/>
            <person name="Abou-Zaid M."/>
            <person name="de Vries R.P."/>
            <person name="Igarashi K."/>
            <person name="Yadav J.S."/>
            <person name="Grigoriev I.V."/>
            <person name="Master E.R."/>
        </authorList>
    </citation>
    <scope>NUCLEOTIDE SEQUENCE [LARGE SCALE GENOMIC DNA]</scope>
    <source>
        <strain evidence="1 2">HHB-10118-sp</strain>
    </source>
</reference>
<protein>
    <submittedName>
        <fullName evidence="1">Uncharacterized protein</fullName>
    </submittedName>
</protein>
<dbReference type="RefSeq" id="XP_007400408.1">
    <property type="nucleotide sequence ID" value="XM_007400346.1"/>
</dbReference>
<dbReference type="KEGG" id="pco:PHACADRAFT_103166"/>
<gene>
    <name evidence="1" type="ORF">PHACADRAFT_103166</name>
</gene>
<evidence type="ECO:0000313" key="2">
    <source>
        <dbReference type="Proteomes" id="UP000008370"/>
    </source>
</evidence>
<dbReference type="AlphaFoldDB" id="K5VIY2"/>
<sequence>PYIEKGYISLELQNCYFTLKKTAEDEKIALDKQIDLLSILQKEMPSYACCFRIFFVTKKFQISLVTHFPISSSTIQTGNMVNVQVAFSAAMVPENKYKMLLKLCSVYVIDRSVEKVGNEALYSVVCLSILRI</sequence>
<dbReference type="InParanoid" id="K5VIY2"/>
<dbReference type="OrthoDB" id="3267069at2759"/>
<dbReference type="GeneID" id="18907256"/>
<name>K5VIY2_PHACS</name>
<accession>K5VIY2</accession>
<proteinExistence type="predicted"/>
<dbReference type="EMBL" id="JH930477">
    <property type="protein sequence ID" value="EKM51258.1"/>
    <property type="molecule type" value="Genomic_DNA"/>
</dbReference>